<keyword evidence="3" id="KW-0378">Hydrolase</keyword>
<dbReference type="Pfam" id="PF00459">
    <property type="entry name" value="Inositol_P"/>
    <property type="match status" value="1"/>
</dbReference>
<keyword evidence="2 5" id="KW-0479">Metal-binding</keyword>
<dbReference type="RefSeq" id="WP_008602768.1">
    <property type="nucleotide sequence ID" value="NZ_AMRV01000007.1"/>
</dbReference>
<feature type="binding site" evidence="5">
    <location>
        <position position="85"/>
    </location>
    <ligand>
        <name>Mg(2+)</name>
        <dbReference type="ChEBI" id="CHEBI:18420"/>
        <label>1</label>
        <note>catalytic</note>
    </ligand>
</feature>
<dbReference type="GO" id="GO:0046854">
    <property type="term" value="P:phosphatidylinositol phosphate biosynthetic process"/>
    <property type="evidence" value="ECO:0007669"/>
    <property type="project" value="InterPro"/>
</dbReference>
<feature type="binding site" evidence="5">
    <location>
        <position position="205"/>
    </location>
    <ligand>
        <name>Mg(2+)</name>
        <dbReference type="ChEBI" id="CHEBI:18420"/>
        <label>1</label>
        <note>catalytic</note>
    </ligand>
</feature>
<feature type="binding site" evidence="5">
    <location>
        <position position="87"/>
    </location>
    <ligand>
        <name>Mg(2+)</name>
        <dbReference type="ChEBI" id="CHEBI:18420"/>
        <label>1</label>
        <note>catalytic</note>
    </ligand>
</feature>
<accession>M2TLC0</accession>
<keyword evidence="7" id="KW-1185">Reference proteome</keyword>
<dbReference type="Gene3D" id="3.40.190.80">
    <property type="match status" value="1"/>
</dbReference>
<dbReference type="OrthoDB" id="9785695at2"/>
<evidence type="ECO:0000256" key="3">
    <source>
        <dbReference type="ARBA" id="ARBA00022801"/>
    </source>
</evidence>
<dbReference type="EMBL" id="AMRV01000007">
    <property type="protein sequence ID" value="EMD82461.1"/>
    <property type="molecule type" value="Genomic_DNA"/>
</dbReference>
<dbReference type="InterPro" id="IPR000760">
    <property type="entry name" value="Inositol_monophosphatase-like"/>
</dbReference>
<dbReference type="PANTHER" id="PTHR20854:SF4">
    <property type="entry name" value="INOSITOL-1-MONOPHOSPHATASE-RELATED"/>
    <property type="match status" value="1"/>
</dbReference>
<dbReference type="GO" id="GO:0008934">
    <property type="term" value="F:inositol monophosphate 1-phosphatase activity"/>
    <property type="evidence" value="ECO:0007669"/>
    <property type="project" value="TreeGrafter"/>
</dbReference>
<dbReference type="PRINTS" id="PR00377">
    <property type="entry name" value="IMPHPHTASES"/>
</dbReference>
<comment type="similarity">
    <text evidence="1">Belongs to the inositol monophosphatase superfamily.</text>
</comment>
<dbReference type="GO" id="GO:0007165">
    <property type="term" value="P:signal transduction"/>
    <property type="evidence" value="ECO:0007669"/>
    <property type="project" value="TreeGrafter"/>
</dbReference>
<keyword evidence="4 5" id="KW-0460">Magnesium</keyword>
<gene>
    <name evidence="6" type="ORF">C725_2182</name>
</gene>
<evidence type="ECO:0000256" key="1">
    <source>
        <dbReference type="ARBA" id="ARBA00009759"/>
    </source>
</evidence>
<protein>
    <submittedName>
        <fullName evidence="6">Inositol monophosphatase family protein</fullName>
    </submittedName>
</protein>
<comment type="caution">
    <text evidence="6">The sequence shown here is derived from an EMBL/GenBank/DDBJ whole genome shotgun (WGS) entry which is preliminary data.</text>
</comment>
<evidence type="ECO:0000256" key="5">
    <source>
        <dbReference type="PIRSR" id="PIRSR600760-2"/>
    </source>
</evidence>
<dbReference type="PROSITE" id="PS00629">
    <property type="entry name" value="IMP_1"/>
    <property type="match status" value="1"/>
</dbReference>
<reference evidence="6 7" key="1">
    <citation type="journal article" date="2013" name="Genome Announc.">
        <title>Draft Genome Sequence of Strain JLT2015T, Belonging to the Family Sphingomonadaceae of the Alphaproteobacteria.</title>
        <authorList>
            <person name="Tang K."/>
            <person name="Liu K."/>
            <person name="Li S."/>
            <person name="Jiao N."/>
        </authorList>
    </citation>
    <scope>NUCLEOTIDE SEQUENCE [LARGE SCALE GENOMIC DNA]</scope>
    <source>
        <strain evidence="6 7">JLT2015</strain>
    </source>
</reference>
<dbReference type="InterPro" id="IPR020550">
    <property type="entry name" value="Inositol_monophosphatase_CS"/>
</dbReference>
<dbReference type="Proteomes" id="UP000011717">
    <property type="component" value="Unassembled WGS sequence"/>
</dbReference>
<dbReference type="AlphaFoldDB" id="M2TLC0"/>
<evidence type="ECO:0000256" key="2">
    <source>
        <dbReference type="ARBA" id="ARBA00022723"/>
    </source>
</evidence>
<dbReference type="InterPro" id="IPR020583">
    <property type="entry name" value="Inositol_monoP_metal-BS"/>
</dbReference>
<feature type="binding site" evidence="5">
    <location>
        <position position="88"/>
    </location>
    <ligand>
        <name>Mg(2+)</name>
        <dbReference type="ChEBI" id="CHEBI:18420"/>
        <label>1</label>
        <note>catalytic</note>
    </ligand>
</feature>
<dbReference type="Gene3D" id="3.30.540.10">
    <property type="entry name" value="Fructose-1,6-Bisphosphatase, subunit A, domain 1"/>
    <property type="match status" value="1"/>
</dbReference>
<evidence type="ECO:0000313" key="6">
    <source>
        <dbReference type="EMBL" id="EMD82461.1"/>
    </source>
</evidence>
<proteinExistence type="inferred from homology"/>
<dbReference type="CDD" id="cd01638">
    <property type="entry name" value="CysQ"/>
    <property type="match status" value="1"/>
</dbReference>
<organism evidence="6 7">
    <name type="scientific">Pacificimonas flava</name>
    <dbReference type="NCBI Taxonomy" id="1234595"/>
    <lineage>
        <taxon>Bacteria</taxon>
        <taxon>Pseudomonadati</taxon>
        <taxon>Pseudomonadota</taxon>
        <taxon>Alphaproteobacteria</taxon>
        <taxon>Sphingomonadales</taxon>
        <taxon>Sphingosinicellaceae</taxon>
        <taxon>Pacificimonas</taxon>
    </lineage>
</organism>
<name>M2TLC0_9SPHN</name>
<evidence type="ECO:0000256" key="4">
    <source>
        <dbReference type="ARBA" id="ARBA00022842"/>
    </source>
</evidence>
<dbReference type="GO" id="GO:0006020">
    <property type="term" value="P:inositol metabolic process"/>
    <property type="evidence" value="ECO:0007669"/>
    <property type="project" value="TreeGrafter"/>
</dbReference>
<sequence length="266" mass="28746">MQAADDLSLILEAARGAGALAETFLKHGTESWDKGGNSPVSDADLAVDAFLEERLRALRPDYGWLSEETRDDKSRLAAPRTFLVDPIDGTRDFLRGRSGWAISIAVVEDDWPIAAVLFAPALGYEYTARQSGGAALNGKPIRTSGRSALQNARLCIDPDILRSRHWQGPACDTAPKPNSIALRMADVARGAADATFDGRSTNEYDTAAGALILTEAGGVITDTMGARPRYNKPRAKERDLIASASLALHEELRPAFAATLESRRRR</sequence>
<comment type="cofactor">
    <cofactor evidence="5">
        <name>Mg(2+)</name>
        <dbReference type="ChEBI" id="CHEBI:18420"/>
    </cofactor>
</comment>
<dbReference type="GO" id="GO:0046872">
    <property type="term" value="F:metal ion binding"/>
    <property type="evidence" value="ECO:0007669"/>
    <property type="project" value="UniProtKB-KW"/>
</dbReference>
<evidence type="ECO:0000313" key="7">
    <source>
        <dbReference type="Proteomes" id="UP000011717"/>
    </source>
</evidence>
<dbReference type="SUPFAM" id="SSF56655">
    <property type="entry name" value="Carbohydrate phosphatase"/>
    <property type="match status" value="1"/>
</dbReference>
<dbReference type="PANTHER" id="PTHR20854">
    <property type="entry name" value="INOSITOL MONOPHOSPHATASE"/>
    <property type="match status" value="1"/>
</dbReference>
<dbReference type="PROSITE" id="PS00630">
    <property type="entry name" value="IMP_2"/>
    <property type="match status" value="1"/>
</dbReference>
<feature type="binding site" evidence="5">
    <location>
        <position position="67"/>
    </location>
    <ligand>
        <name>Mg(2+)</name>
        <dbReference type="ChEBI" id="CHEBI:18420"/>
        <label>1</label>
        <note>catalytic</note>
    </ligand>
</feature>